<evidence type="ECO:0000313" key="3">
    <source>
        <dbReference type="EMBL" id="MTF37333.1"/>
    </source>
</evidence>
<feature type="transmembrane region" description="Helical" evidence="2">
    <location>
        <begin position="20"/>
        <end position="44"/>
    </location>
</feature>
<evidence type="ECO:0000313" key="4">
    <source>
        <dbReference type="Proteomes" id="UP000437131"/>
    </source>
</evidence>
<comment type="caution">
    <text evidence="3">The sequence shown here is derived from an EMBL/GenBank/DDBJ whole genome shotgun (WGS) entry which is preliminary data.</text>
</comment>
<dbReference type="Proteomes" id="UP000437131">
    <property type="component" value="Unassembled WGS sequence"/>
</dbReference>
<gene>
    <name evidence="3" type="ORF">GGC33_00055</name>
</gene>
<organism evidence="3 4">
    <name type="scientific">Cyanobacterium aponinum 0216</name>
    <dbReference type="NCBI Taxonomy" id="2676140"/>
    <lineage>
        <taxon>Bacteria</taxon>
        <taxon>Bacillati</taxon>
        <taxon>Cyanobacteriota</taxon>
        <taxon>Cyanophyceae</taxon>
        <taxon>Oscillatoriophycideae</taxon>
        <taxon>Chroococcales</taxon>
        <taxon>Geminocystaceae</taxon>
        <taxon>Cyanobacterium</taxon>
    </lineage>
</organism>
<keyword evidence="2" id="KW-0472">Membrane</keyword>
<name>A0A844GP50_9CHRO</name>
<reference evidence="3 4" key="1">
    <citation type="submission" date="2019-11" db="EMBL/GenBank/DDBJ databases">
        <title>Isolation of a new High Light Tolerant Cyanobacteria.</title>
        <authorList>
            <person name="Dobson Z."/>
            <person name="Vaughn N."/>
            <person name="Vaughn M."/>
            <person name="Fromme P."/>
            <person name="Mazor Y."/>
        </authorList>
    </citation>
    <scope>NUCLEOTIDE SEQUENCE [LARGE SCALE GENOMIC DNA]</scope>
    <source>
        <strain evidence="3 4">0216</strain>
    </source>
</reference>
<dbReference type="AlphaFoldDB" id="A0A844GP50"/>
<accession>A0A844GP50</accession>
<keyword evidence="2" id="KW-0812">Transmembrane</keyword>
<feature type="compositionally biased region" description="Low complexity" evidence="1">
    <location>
        <begin position="143"/>
        <end position="163"/>
    </location>
</feature>
<evidence type="ECO:0000256" key="2">
    <source>
        <dbReference type="SAM" id="Phobius"/>
    </source>
</evidence>
<keyword evidence="2" id="KW-1133">Transmembrane helix</keyword>
<sequence length="274" mass="30578">MNGKVIDSGANSIPLVLLPLAFIIIIVFVAWPLLVAIFIFALGLKLWERFRLQQLSEEIDPYFNNLIQAHQGCVTVLDLTNKTELKSKTARWYLDQKAEEYGAVKRQYEDKGIVYYFLTASTLGSILDDSEPDDSDTDEDINIASSSQQSSSSYSSISPASSPTPEVKLESVTITPPENYSSSPPPVNDDSVSNTSPEVETSTQEEDTSNNLDNQEENGMSLNQSDLAKRLEVHPSTVGKRKSDRDFGLWSQSRDPDGIPWQYIEDTKMFIPLK</sequence>
<feature type="compositionally biased region" description="Acidic residues" evidence="1">
    <location>
        <begin position="128"/>
        <end position="141"/>
    </location>
</feature>
<dbReference type="EMBL" id="WMIA01000001">
    <property type="protein sequence ID" value="MTF37333.1"/>
    <property type="molecule type" value="Genomic_DNA"/>
</dbReference>
<evidence type="ECO:0000256" key="1">
    <source>
        <dbReference type="SAM" id="MobiDB-lite"/>
    </source>
</evidence>
<feature type="compositionally biased region" description="Polar residues" evidence="1">
    <location>
        <begin position="209"/>
        <end position="226"/>
    </location>
</feature>
<feature type="region of interest" description="Disordered" evidence="1">
    <location>
        <begin position="128"/>
        <end position="258"/>
    </location>
</feature>
<protein>
    <submittedName>
        <fullName evidence="3">Uncharacterized protein</fullName>
    </submittedName>
</protein>
<proteinExistence type="predicted"/>
<dbReference type="RefSeq" id="WP_155082344.1">
    <property type="nucleotide sequence ID" value="NZ_WMIA01000001.1"/>
</dbReference>